<organism evidence="2 3">
    <name type="scientific">Kaistia hirudinis</name>
    <dbReference type="NCBI Taxonomy" id="1293440"/>
    <lineage>
        <taxon>Bacteria</taxon>
        <taxon>Pseudomonadati</taxon>
        <taxon>Pseudomonadota</taxon>
        <taxon>Alphaproteobacteria</taxon>
        <taxon>Hyphomicrobiales</taxon>
        <taxon>Kaistiaceae</taxon>
        <taxon>Kaistia</taxon>
    </lineage>
</organism>
<feature type="compositionally biased region" description="Basic and acidic residues" evidence="1">
    <location>
        <begin position="37"/>
        <end position="49"/>
    </location>
</feature>
<dbReference type="AlphaFoldDB" id="A0A840AMH5"/>
<accession>A0A840AMH5</accession>
<reference evidence="2 3" key="1">
    <citation type="submission" date="2020-08" db="EMBL/GenBank/DDBJ databases">
        <title>Genomic Encyclopedia of Type Strains, Phase IV (KMG-IV): sequencing the most valuable type-strain genomes for metagenomic binning, comparative biology and taxonomic classification.</title>
        <authorList>
            <person name="Goeker M."/>
        </authorList>
    </citation>
    <scope>NUCLEOTIDE SEQUENCE [LARGE SCALE GENOMIC DNA]</scope>
    <source>
        <strain evidence="2 3">DSM 25966</strain>
    </source>
</reference>
<name>A0A840AMH5_9HYPH</name>
<protein>
    <submittedName>
        <fullName evidence="2">Uncharacterized protein</fullName>
    </submittedName>
</protein>
<dbReference type="Proteomes" id="UP000553963">
    <property type="component" value="Unassembled WGS sequence"/>
</dbReference>
<feature type="region of interest" description="Disordered" evidence="1">
    <location>
        <begin position="36"/>
        <end position="56"/>
    </location>
</feature>
<proteinExistence type="predicted"/>
<evidence type="ECO:0000313" key="3">
    <source>
        <dbReference type="Proteomes" id="UP000553963"/>
    </source>
</evidence>
<keyword evidence="3" id="KW-1185">Reference proteome</keyword>
<comment type="caution">
    <text evidence="2">The sequence shown here is derived from an EMBL/GenBank/DDBJ whole genome shotgun (WGS) entry which is preliminary data.</text>
</comment>
<sequence>MSVTQTAARAVRPADAPSLQDHYKVLNRQLQAALIHARRESRREDREPCGGDSAMD</sequence>
<gene>
    <name evidence="2" type="ORF">GGR25_001831</name>
</gene>
<dbReference type="RefSeq" id="WP_183398414.1">
    <property type="nucleotide sequence ID" value="NZ_JACIDS010000002.1"/>
</dbReference>
<dbReference type="EMBL" id="JACIDS010000002">
    <property type="protein sequence ID" value="MBB3930792.1"/>
    <property type="molecule type" value="Genomic_DNA"/>
</dbReference>
<evidence type="ECO:0000313" key="2">
    <source>
        <dbReference type="EMBL" id="MBB3930792.1"/>
    </source>
</evidence>
<evidence type="ECO:0000256" key="1">
    <source>
        <dbReference type="SAM" id="MobiDB-lite"/>
    </source>
</evidence>